<evidence type="ECO:0000313" key="2">
    <source>
        <dbReference type="EMBL" id="PNI23068.1"/>
    </source>
</evidence>
<comment type="caution">
    <text evidence="2">The sequence shown here is derived from an EMBL/GenBank/DDBJ whole genome shotgun (WGS) entry which is preliminary data.</text>
</comment>
<dbReference type="EMBL" id="NBAG03000453">
    <property type="protein sequence ID" value="PNI23068.1"/>
    <property type="molecule type" value="Genomic_DNA"/>
</dbReference>
<accession>A0A2J8JJX2</accession>
<evidence type="ECO:0000313" key="3">
    <source>
        <dbReference type="Proteomes" id="UP000236370"/>
    </source>
</evidence>
<protein>
    <submittedName>
        <fullName evidence="2">DOCK11 isoform 5</fullName>
    </submittedName>
</protein>
<dbReference type="Proteomes" id="UP000236370">
    <property type="component" value="Unassembled WGS sequence"/>
</dbReference>
<dbReference type="Pfam" id="PF20421">
    <property type="entry name" value="DHR-2_Lobe_C"/>
    <property type="match status" value="1"/>
</dbReference>
<dbReference type="AlphaFoldDB" id="A0A2J8JJX2"/>
<name>A0A2J8JJX2_PANTR</name>
<dbReference type="InterPro" id="IPR043162">
    <property type="entry name" value="DOCK_C_lobe_C"/>
</dbReference>
<dbReference type="InterPro" id="IPR046773">
    <property type="entry name" value="DOCKER_Lobe_C"/>
</dbReference>
<gene>
    <name evidence="2" type="ORF">CK820_G0046935</name>
</gene>
<reference evidence="2 3" key="1">
    <citation type="submission" date="2017-12" db="EMBL/GenBank/DDBJ databases">
        <title>High-resolution comparative analysis of great ape genomes.</title>
        <authorList>
            <person name="Pollen A."/>
            <person name="Hastie A."/>
            <person name="Hormozdiari F."/>
            <person name="Dougherty M."/>
            <person name="Liu R."/>
            <person name="Chaisson M."/>
            <person name="Hoppe E."/>
            <person name="Hill C."/>
            <person name="Pang A."/>
            <person name="Hillier L."/>
            <person name="Baker C."/>
            <person name="Armstrong J."/>
            <person name="Shendure J."/>
            <person name="Paten B."/>
            <person name="Wilson R."/>
            <person name="Chao H."/>
            <person name="Schneider V."/>
            <person name="Ventura M."/>
            <person name="Kronenberg Z."/>
            <person name="Murali S."/>
            <person name="Gordon D."/>
            <person name="Cantsilieris S."/>
            <person name="Munson K."/>
            <person name="Nelson B."/>
            <person name="Raja A."/>
            <person name="Underwood J."/>
            <person name="Diekhans M."/>
            <person name="Fiddes I."/>
            <person name="Haussler D."/>
            <person name="Eichler E."/>
        </authorList>
    </citation>
    <scope>NUCLEOTIDE SEQUENCE [LARGE SCALE GENOMIC DNA]</scope>
    <source>
        <strain evidence="2">Yerkes chimp pedigree #C0471</strain>
    </source>
</reference>
<dbReference type="Gene3D" id="1.20.58.740">
    <property type="match status" value="1"/>
</dbReference>
<organism evidence="2 3">
    <name type="scientific">Pan troglodytes</name>
    <name type="common">Chimpanzee</name>
    <dbReference type="NCBI Taxonomy" id="9598"/>
    <lineage>
        <taxon>Eukaryota</taxon>
        <taxon>Metazoa</taxon>
        <taxon>Chordata</taxon>
        <taxon>Craniata</taxon>
        <taxon>Vertebrata</taxon>
        <taxon>Euteleostomi</taxon>
        <taxon>Mammalia</taxon>
        <taxon>Eutheria</taxon>
        <taxon>Euarchontoglires</taxon>
        <taxon>Primates</taxon>
        <taxon>Haplorrhini</taxon>
        <taxon>Catarrhini</taxon>
        <taxon>Hominidae</taxon>
        <taxon>Pan</taxon>
    </lineage>
</organism>
<feature type="non-terminal residue" evidence="2">
    <location>
        <position position="1"/>
    </location>
</feature>
<proteinExistence type="predicted"/>
<sequence>ALELNERLIKEDQVEYHEGLKSNFRDMVKELSDIIHEQL</sequence>
<evidence type="ECO:0000259" key="1">
    <source>
        <dbReference type="Pfam" id="PF20421"/>
    </source>
</evidence>
<feature type="domain" description="DOCKER Lobe C" evidence="1">
    <location>
        <begin position="1"/>
        <end position="33"/>
    </location>
</feature>